<accession>A0A3S2TUN5</accession>
<dbReference type="EMBL" id="RZTZ01000014">
    <property type="protein sequence ID" value="RVT57955.1"/>
    <property type="molecule type" value="Genomic_DNA"/>
</dbReference>
<protein>
    <recommendedName>
        <fullName evidence="1">PepSY domain-containing protein</fullName>
    </recommendedName>
</protein>
<sequence length="234" mass="26082">MIVNKKLLITAACILLFVLLAVGVIAVYLKNTDSITETEAKEFAVTTYGGTINSISEKKAEEGDIFNIVFENNTGTYQMELIKKTGKILSLSLQSLKNNAAISGLMQENEATALIKEQINGDLLTIEETVQNKIPYYSFIIKTDSSEQAYLLNRQTGDITKEALGNSSEYISQEKAKEIALKEIPGKVAEIELEEDDDFGLVYELEIDTDHNKEVKMYINAYSGVIESINWEED</sequence>
<reference evidence="2 3" key="1">
    <citation type="submission" date="2019-01" db="EMBL/GenBank/DDBJ databases">
        <title>Bacillus sp. M5HDSG1-1, whole genome shotgun sequence.</title>
        <authorList>
            <person name="Tuo L."/>
        </authorList>
    </citation>
    <scope>NUCLEOTIDE SEQUENCE [LARGE SCALE GENOMIC DNA]</scope>
    <source>
        <strain evidence="2 3">M5HDSG1-1</strain>
    </source>
</reference>
<dbReference type="Proteomes" id="UP000288024">
    <property type="component" value="Unassembled WGS sequence"/>
</dbReference>
<dbReference type="Pfam" id="PF03413">
    <property type="entry name" value="PepSY"/>
    <property type="match status" value="1"/>
</dbReference>
<dbReference type="RefSeq" id="WP_127741271.1">
    <property type="nucleotide sequence ID" value="NZ_RZTZ01000014.1"/>
</dbReference>
<evidence type="ECO:0000259" key="1">
    <source>
        <dbReference type="Pfam" id="PF03413"/>
    </source>
</evidence>
<name>A0A3S2TUN5_9BACI</name>
<dbReference type="InterPro" id="IPR025711">
    <property type="entry name" value="PepSY"/>
</dbReference>
<keyword evidence="3" id="KW-1185">Reference proteome</keyword>
<dbReference type="AlphaFoldDB" id="A0A3S2TUN5"/>
<feature type="domain" description="PepSY" evidence="1">
    <location>
        <begin position="171"/>
        <end position="228"/>
    </location>
</feature>
<evidence type="ECO:0000313" key="2">
    <source>
        <dbReference type="EMBL" id="RVT57955.1"/>
    </source>
</evidence>
<comment type="caution">
    <text evidence="2">The sequence shown here is derived from an EMBL/GenBank/DDBJ whole genome shotgun (WGS) entry which is preliminary data.</text>
</comment>
<proteinExistence type="predicted"/>
<gene>
    <name evidence="2" type="ORF">EM808_23155</name>
</gene>
<organism evidence="2 3">
    <name type="scientific">Niallia taxi</name>
    <dbReference type="NCBI Taxonomy" id="2499688"/>
    <lineage>
        <taxon>Bacteria</taxon>
        <taxon>Bacillati</taxon>
        <taxon>Bacillota</taxon>
        <taxon>Bacilli</taxon>
        <taxon>Bacillales</taxon>
        <taxon>Bacillaceae</taxon>
        <taxon>Niallia</taxon>
    </lineage>
</organism>
<evidence type="ECO:0000313" key="3">
    <source>
        <dbReference type="Proteomes" id="UP000288024"/>
    </source>
</evidence>
<dbReference type="Gene3D" id="3.10.450.40">
    <property type="match status" value="2"/>
</dbReference>